<feature type="domain" description="DUF4220" evidence="2">
    <location>
        <begin position="47"/>
        <end position="365"/>
    </location>
</feature>
<evidence type="ECO:0000313" key="4">
    <source>
        <dbReference type="Proteomes" id="UP000032180"/>
    </source>
</evidence>
<dbReference type="HOGENOM" id="CLU_009180_3_0_1"/>
<dbReference type="EnsemblPlants" id="LPERR07G22260.1">
    <property type="protein sequence ID" value="LPERR07G22260.1"/>
    <property type="gene ID" value="LPERR07G22260"/>
</dbReference>
<feature type="transmembrane region" description="Helical" evidence="1">
    <location>
        <begin position="79"/>
        <end position="99"/>
    </location>
</feature>
<feature type="transmembrane region" description="Helical" evidence="1">
    <location>
        <begin position="262"/>
        <end position="282"/>
    </location>
</feature>
<dbReference type="Pfam" id="PF04578">
    <property type="entry name" value="DUF594"/>
    <property type="match status" value="1"/>
</dbReference>
<dbReference type="InterPro" id="IPR007658">
    <property type="entry name" value="DUF594"/>
</dbReference>
<dbReference type="Pfam" id="PF13968">
    <property type="entry name" value="DUF4220"/>
    <property type="match status" value="1"/>
</dbReference>
<protein>
    <recommendedName>
        <fullName evidence="2">DUF4220 domain-containing protein</fullName>
    </recommendedName>
</protein>
<dbReference type="eggNOG" id="ENOG502QQBP">
    <property type="taxonomic scope" value="Eukaryota"/>
</dbReference>
<dbReference type="Proteomes" id="UP000032180">
    <property type="component" value="Chromosome 7"/>
</dbReference>
<proteinExistence type="predicted"/>
<keyword evidence="1" id="KW-1133">Transmembrane helix</keyword>
<evidence type="ECO:0000259" key="2">
    <source>
        <dbReference type="Pfam" id="PF13968"/>
    </source>
</evidence>
<accession>A0A0D9X2L5</accession>
<dbReference type="InterPro" id="IPR025315">
    <property type="entry name" value="DUF4220"/>
</dbReference>
<organism evidence="3 4">
    <name type="scientific">Leersia perrieri</name>
    <dbReference type="NCBI Taxonomy" id="77586"/>
    <lineage>
        <taxon>Eukaryota</taxon>
        <taxon>Viridiplantae</taxon>
        <taxon>Streptophyta</taxon>
        <taxon>Embryophyta</taxon>
        <taxon>Tracheophyta</taxon>
        <taxon>Spermatophyta</taxon>
        <taxon>Magnoliopsida</taxon>
        <taxon>Liliopsida</taxon>
        <taxon>Poales</taxon>
        <taxon>Poaceae</taxon>
        <taxon>BOP clade</taxon>
        <taxon>Oryzoideae</taxon>
        <taxon>Oryzeae</taxon>
        <taxon>Oryzinae</taxon>
        <taxon>Leersia</taxon>
    </lineage>
</organism>
<feature type="transmembrane region" description="Helical" evidence="1">
    <location>
        <begin position="12"/>
        <end position="33"/>
    </location>
</feature>
<evidence type="ECO:0000313" key="3">
    <source>
        <dbReference type="EnsemblPlants" id="LPERR07G22260.1"/>
    </source>
</evidence>
<dbReference type="PANTHER" id="PTHR31325">
    <property type="entry name" value="OS01G0798800 PROTEIN-RELATED"/>
    <property type="match status" value="1"/>
</dbReference>
<sequence length="722" mass="81511">MGSLVALYNEWQIQLIVLLSFILQVLLFFTGSLRQGSTNGLLRGSIWLAYLGADMVAIYALGYLSRHQDNGTLETHPLVFFWAPFLLIHLGGQDTITAFSIEDNKLWLRHLLNMILEVSLALYVVWKSTSLRNNVELLVPALLLFVSGIIKYVERTMALKYGSQNEDRNPAFILDNQQRILRLVRGDVNHELVYNALVLDGRVRHQYFHRRSARHSIGEILSMDPAKHDDCGLVAKLLDAQLSLLYNDIYTKAPLLRSKSGILVRCISQVSTVVALVIFAVLGQKQSASRLYSRADIFITYILFIGGILLEICAVFTVLMASPWTWLWLEDRRYCRLARISWSLARLLVRRPLWSGKIGQYSYVNYMGIQDESATLSQKVVSLMRKTATAIGVKDVRNKLFWVSKRLDCKYETVDDKLMECVLREIRTIRTDTNNHQQPRQYPHMTPFLQSLQLTIEEEFPFTLCQLHIVTVVLLASTSADDMKSYSADTIEAAQMCRKLSNYMMYLITAHPDSASLLHITSVFNFELTLDMVLRADTTTTSSRKKKDEILRETEDSIKANYPHFPWSMEFREEVIMELAGIWVRLLIYAAGKSRTTELHTAMLARGGELLTFVWLLMAQHSLGDVTYSRIELTPRPDDPAATDFPAVRYVFHRHETGVAEHDVAARHGEVDGRGDVGLDGEVAARVDGVTPELAGDGAAEIVMDVGDATTGAGDDGHLSVS</sequence>
<name>A0A0D9X2L5_9ORYZ</name>
<feature type="transmembrane region" description="Helical" evidence="1">
    <location>
        <begin position="106"/>
        <end position="125"/>
    </location>
</feature>
<keyword evidence="1" id="KW-0472">Membrane</keyword>
<feature type="transmembrane region" description="Helical" evidence="1">
    <location>
        <begin position="302"/>
        <end position="329"/>
    </location>
</feature>
<reference evidence="3" key="3">
    <citation type="submission" date="2015-04" db="UniProtKB">
        <authorList>
            <consortium name="EnsemblPlants"/>
        </authorList>
    </citation>
    <scope>IDENTIFICATION</scope>
</reference>
<feature type="transmembrane region" description="Helical" evidence="1">
    <location>
        <begin position="137"/>
        <end position="153"/>
    </location>
</feature>
<feature type="transmembrane region" description="Helical" evidence="1">
    <location>
        <begin position="45"/>
        <end position="64"/>
    </location>
</feature>
<keyword evidence="4" id="KW-1185">Reference proteome</keyword>
<dbReference type="Gramene" id="LPERR07G22260.1">
    <property type="protein sequence ID" value="LPERR07G22260.1"/>
    <property type="gene ID" value="LPERR07G22260"/>
</dbReference>
<dbReference type="STRING" id="77586.A0A0D9X2L5"/>
<dbReference type="AlphaFoldDB" id="A0A0D9X2L5"/>
<reference evidence="4" key="2">
    <citation type="submission" date="2013-12" db="EMBL/GenBank/DDBJ databases">
        <authorList>
            <person name="Yu Y."/>
            <person name="Lee S."/>
            <person name="de Baynast K."/>
            <person name="Wissotski M."/>
            <person name="Liu L."/>
            <person name="Talag J."/>
            <person name="Goicoechea J."/>
            <person name="Angelova A."/>
            <person name="Jetty R."/>
            <person name="Kudrna D."/>
            <person name="Golser W."/>
            <person name="Rivera L."/>
            <person name="Zhang J."/>
            <person name="Wing R."/>
        </authorList>
    </citation>
    <scope>NUCLEOTIDE SEQUENCE</scope>
</reference>
<keyword evidence="1" id="KW-0812">Transmembrane</keyword>
<reference evidence="3 4" key="1">
    <citation type="submission" date="2012-08" db="EMBL/GenBank/DDBJ databases">
        <title>Oryza genome evolution.</title>
        <authorList>
            <person name="Wing R.A."/>
        </authorList>
    </citation>
    <scope>NUCLEOTIDE SEQUENCE</scope>
</reference>
<evidence type="ECO:0000256" key="1">
    <source>
        <dbReference type="SAM" id="Phobius"/>
    </source>
</evidence>